<dbReference type="EMBL" id="JBDJPC010000013">
    <property type="protein sequence ID" value="KAL1488842.1"/>
    <property type="molecule type" value="Genomic_DNA"/>
</dbReference>
<name>A0ABD1E2D8_HYPHA</name>
<comment type="caution">
    <text evidence="3">The sequence shown here is derived from an EMBL/GenBank/DDBJ whole genome shotgun (WGS) entry which is preliminary data.</text>
</comment>
<evidence type="ECO:0000313" key="3">
    <source>
        <dbReference type="EMBL" id="KAL1488842.1"/>
    </source>
</evidence>
<dbReference type="PROSITE" id="PS51029">
    <property type="entry name" value="MADF"/>
    <property type="match status" value="1"/>
</dbReference>
<organism evidence="3 4">
    <name type="scientific">Hypothenemus hampei</name>
    <name type="common">Coffee berry borer</name>
    <dbReference type="NCBI Taxonomy" id="57062"/>
    <lineage>
        <taxon>Eukaryota</taxon>
        <taxon>Metazoa</taxon>
        <taxon>Ecdysozoa</taxon>
        <taxon>Arthropoda</taxon>
        <taxon>Hexapoda</taxon>
        <taxon>Insecta</taxon>
        <taxon>Pterygota</taxon>
        <taxon>Neoptera</taxon>
        <taxon>Endopterygota</taxon>
        <taxon>Coleoptera</taxon>
        <taxon>Polyphaga</taxon>
        <taxon>Cucujiformia</taxon>
        <taxon>Curculionidae</taxon>
        <taxon>Scolytinae</taxon>
        <taxon>Hypothenemus</taxon>
    </lineage>
</organism>
<feature type="compositionally biased region" description="Polar residues" evidence="1">
    <location>
        <begin position="151"/>
        <end position="166"/>
    </location>
</feature>
<evidence type="ECO:0000313" key="4">
    <source>
        <dbReference type="Proteomes" id="UP001566132"/>
    </source>
</evidence>
<dbReference type="InterPro" id="IPR006578">
    <property type="entry name" value="MADF-dom"/>
</dbReference>
<sequence>MSQTMEPKAKKVKKENLWTREVLLKFFEVFEQYPCLYDTKNKFYLNKHARADAISKIVEHLGIEIKVEEVKTKINNIRSQLSHEMKKIRDKPSGAGSDEVSEPVWWFDNVQFLVPHLKSRKGKDSLDNIIEESPKISDEENTGIITDIDENSSMTPKTYTSRSGRFSTKENDKDSGNFSSYTKTLETLKVLNERIINSSHTEKREVREAVFGAYVAEELLKIGNVEMVCDAKHEISNILYQCSKKYVRSQTQILEFDFD</sequence>
<dbReference type="PANTHER" id="PTHR21505">
    <property type="entry name" value="MADF DOMAIN-CONTAINING PROTEIN-RELATED"/>
    <property type="match status" value="1"/>
</dbReference>
<feature type="domain" description="MADF" evidence="2">
    <location>
        <begin position="25"/>
        <end position="118"/>
    </location>
</feature>
<dbReference type="SMART" id="SM00595">
    <property type="entry name" value="MADF"/>
    <property type="match status" value="1"/>
</dbReference>
<accession>A0ABD1E2D8</accession>
<feature type="region of interest" description="Disordered" evidence="1">
    <location>
        <begin position="149"/>
        <end position="178"/>
    </location>
</feature>
<keyword evidence="4" id="KW-1185">Reference proteome</keyword>
<evidence type="ECO:0000256" key="1">
    <source>
        <dbReference type="SAM" id="MobiDB-lite"/>
    </source>
</evidence>
<evidence type="ECO:0000259" key="2">
    <source>
        <dbReference type="PROSITE" id="PS51029"/>
    </source>
</evidence>
<dbReference type="PANTHER" id="PTHR21505:SF12">
    <property type="entry name" value="MADF DOMAIN-CONTAINING PROTEIN-RELATED"/>
    <property type="match status" value="1"/>
</dbReference>
<dbReference type="Proteomes" id="UP001566132">
    <property type="component" value="Unassembled WGS sequence"/>
</dbReference>
<reference evidence="3 4" key="1">
    <citation type="submission" date="2024-05" db="EMBL/GenBank/DDBJ databases">
        <title>Genetic variation in Jamaican populations of the coffee berry borer (Hypothenemus hampei).</title>
        <authorList>
            <person name="Errbii M."/>
            <person name="Myrie A."/>
        </authorList>
    </citation>
    <scope>NUCLEOTIDE SEQUENCE [LARGE SCALE GENOMIC DNA]</scope>
    <source>
        <strain evidence="3">JA-Hopewell-2020-01-JO</strain>
        <tissue evidence="3">Whole body</tissue>
    </source>
</reference>
<proteinExistence type="predicted"/>
<protein>
    <recommendedName>
        <fullName evidence="2">MADF domain-containing protein</fullName>
    </recommendedName>
</protein>
<gene>
    <name evidence="3" type="ORF">ABEB36_014637</name>
</gene>
<dbReference type="Pfam" id="PF10545">
    <property type="entry name" value="MADF_DNA_bdg"/>
    <property type="match status" value="1"/>
</dbReference>
<dbReference type="AlphaFoldDB" id="A0ABD1E2D8"/>